<name>A0ACB9XB48_CHAAC</name>
<evidence type="ECO:0000313" key="2">
    <source>
        <dbReference type="Proteomes" id="UP001057452"/>
    </source>
</evidence>
<sequence length="154" mass="17760">MTLFHIMLNPGGEPTHVSEHQQTCHQDIHAVLREMSASLAEQRVEMRHLQRENEAQTTKLKELDLQKTALEKQKTALEKQKIALEKQKIALEKQKIALEKQKIEGERLKQELQSQTATLTNLESQQTEVDKLKQQLQSIVEKIMVLTICSENDL</sequence>
<organism evidence="1 2">
    <name type="scientific">Chaenocephalus aceratus</name>
    <name type="common">Blackfin icefish</name>
    <name type="synonym">Chaenichthys aceratus</name>
    <dbReference type="NCBI Taxonomy" id="36190"/>
    <lineage>
        <taxon>Eukaryota</taxon>
        <taxon>Metazoa</taxon>
        <taxon>Chordata</taxon>
        <taxon>Craniata</taxon>
        <taxon>Vertebrata</taxon>
        <taxon>Euteleostomi</taxon>
        <taxon>Actinopterygii</taxon>
        <taxon>Neopterygii</taxon>
        <taxon>Teleostei</taxon>
        <taxon>Neoteleostei</taxon>
        <taxon>Acanthomorphata</taxon>
        <taxon>Eupercaria</taxon>
        <taxon>Perciformes</taxon>
        <taxon>Notothenioidei</taxon>
        <taxon>Channichthyidae</taxon>
        <taxon>Chaenocephalus</taxon>
    </lineage>
</organism>
<proteinExistence type="predicted"/>
<accession>A0ACB9XB48</accession>
<comment type="caution">
    <text evidence="1">The sequence shown here is derived from an EMBL/GenBank/DDBJ whole genome shotgun (WGS) entry which is preliminary data.</text>
</comment>
<dbReference type="Proteomes" id="UP001057452">
    <property type="component" value="Chromosome 7"/>
</dbReference>
<evidence type="ECO:0000313" key="1">
    <source>
        <dbReference type="EMBL" id="KAI4823613.1"/>
    </source>
</evidence>
<protein>
    <submittedName>
        <fullName evidence="1">Uncharacterized protein</fullName>
    </submittedName>
</protein>
<reference evidence="1" key="1">
    <citation type="submission" date="2022-05" db="EMBL/GenBank/DDBJ databases">
        <title>Chromosome-level genome of Chaenocephalus aceratus.</title>
        <authorList>
            <person name="Park H."/>
        </authorList>
    </citation>
    <scope>NUCLEOTIDE SEQUENCE</scope>
    <source>
        <strain evidence="1">KU_202001</strain>
    </source>
</reference>
<dbReference type="EMBL" id="CM043791">
    <property type="protein sequence ID" value="KAI4823613.1"/>
    <property type="molecule type" value="Genomic_DNA"/>
</dbReference>
<gene>
    <name evidence="1" type="ORF">KUCAC02_012191</name>
</gene>
<keyword evidence="2" id="KW-1185">Reference proteome</keyword>